<dbReference type="Gene3D" id="3.40.50.1220">
    <property type="entry name" value="TPP-binding domain"/>
    <property type="match status" value="1"/>
</dbReference>
<keyword evidence="1" id="KW-0560">Oxidoreductase</keyword>
<accession>A0A0W8FKD9</accession>
<dbReference type="AlphaFoldDB" id="A0A0W8FKD9"/>
<protein>
    <submittedName>
        <fullName evidence="1">Co dehydrogenase/acetyl-coa synthase subunit epsilon, co dehydrogenase subcomplex</fullName>
        <ecNumber evidence="1">1.2.99.2</ecNumber>
    </submittedName>
</protein>
<dbReference type="GO" id="GO:0019385">
    <property type="term" value="P:methanogenesis, from acetate"/>
    <property type="evidence" value="ECO:0007669"/>
    <property type="project" value="InterPro"/>
</dbReference>
<dbReference type="InterPro" id="IPR003704">
    <property type="entry name" value="CdhB"/>
</dbReference>
<dbReference type="EC" id="1.2.99.2" evidence="1"/>
<dbReference type="NCBIfam" id="TIGR00315">
    <property type="entry name" value="cdhB"/>
    <property type="match status" value="1"/>
</dbReference>
<dbReference type="InterPro" id="IPR029035">
    <property type="entry name" value="DHS-like_NAD/FAD-binding_dom"/>
</dbReference>
<evidence type="ECO:0000313" key="1">
    <source>
        <dbReference type="EMBL" id="KUG21284.1"/>
    </source>
</evidence>
<name>A0A0W8FKD9_9ZZZZ</name>
<sequence length="178" mass="19695">MSPESWLTAEVAGPKKASVITKPEIADAMIKRAKRPVLVVGNIATEIDLEDRKLIDYLIDLAKRCQIKVVATAHTNAAFLERDFAPDAVMSAVDIANRLADPDWKGVDGKGAHDLAIFVGLPYQMAWTILSGLKHFAPHLKTISLDNVYQPNARWSFSNISIKDWIMNLKSIIGNQET</sequence>
<organism evidence="1">
    <name type="scientific">hydrocarbon metagenome</name>
    <dbReference type="NCBI Taxonomy" id="938273"/>
    <lineage>
        <taxon>unclassified sequences</taxon>
        <taxon>metagenomes</taxon>
        <taxon>ecological metagenomes</taxon>
    </lineage>
</organism>
<dbReference type="GO" id="GO:0016491">
    <property type="term" value="F:oxidoreductase activity"/>
    <property type="evidence" value="ECO:0007669"/>
    <property type="project" value="UniProtKB-KW"/>
</dbReference>
<reference evidence="1" key="1">
    <citation type="journal article" date="2015" name="Proc. Natl. Acad. Sci. U.S.A.">
        <title>Networks of energetic and metabolic interactions define dynamics in microbial communities.</title>
        <authorList>
            <person name="Embree M."/>
            <person name="Liu J.K."/>
            <person name="Al-Bassam M.M."/>
            <person name="Zengler K."/>
        </authorList>
    </citation>
    <scope>NUCLEOTIDE SEQUENCE</scope>
</reference>
<dbReference type="Pfam" id="PF02552">
    <property type="entry name" value="CO_dh"/>
    <property type="match status" value="1"/>
</dbReference>
<comment type="caution">
    <text evidence="1">The sequence shown here is derived from an EMBL/GenBank/DDBJ whole genome shotgun (WGS) entry which is preliminary data.</text>
</comment>
<gene>
    <name evidence="1" type="ORF">ASZ90_008961</name>
</gene>
<dbReference type="PIRSF" id="PIRSF006035">
    <property type="entry name" value="CO_dh_b_ACDS_e"/>
    <property type="match status" value="1"/>
</dbReference>
<dbReference type="EMBL" id="LNQE01001078">
    <property type="protein sequence ID" value="KUG21284.1"/>
    <property type="molecule type" value="Genomic_DNA"/>
</dbReference>
<dbReference type="SUPFAM" id="SSF52467">
    <property type="entry name" value="DHS-like NAD/FAD-binding domain"/>
    <property type="match status" value="1"/>
</dbReference>
<proteinExistence type="predicted"/>